<protein>
    <submittedName>
        <fullName evidence="1">Uncharacterized protein</fullName>
    </submittedName>
</protein>
<comment type="caution">
    <text evidence="1">The sequence shown here is derived from an EMBL/GenBank/DDBJ whole genome shotgun (WGS) entry which is preliminary data.</text>
</comment>
<sequence>MSVSDLKLELLNSIQNNKMFTFSLTKNHVFAGTQRKSSTGDGLIGLLPTIHDSFEQVREIPRPPADLEKILTEISSKSLNEDKLQSGSAPPIQVVFRFSDIIIFVENLGTCVIRMEKKSITNNAS</sequence>
<proteinExistence type="predicted"/>
<reference evidence="1 2" key="1">
    <citation type="journal article" date="2024" name="G3 (Bethesda)">
        <title>Genome assembly of Hibiscus sabdariffa L. provides insights into metabolisms of medicinal natural products.</title>
        <authorList>
            <person name="Kim T."/>
        </authorList>
    </citation>
    <scope>NUCLEOTIDE SEQUENCE [LARGE SCALE GENOMIC DNA]</scope>
    <source>
        <strain evidence="1">TK-2024</strain>
        <tissue evidence="1">Old leaves</tissue>
    </source>
</reference>
<keyword evidence="2" id="KW-1185">Reference proteome</keyword>
<dbReference type="EMBL" id="JBBPBM010000302">
    <property type="protein sequence ID" value="KAK8497618.1"/>
    <property type="molecule type" value="Genomic_DNA"/>
</dbReference>
<gene>
    <name evidence="1" type="ORF">V6N12_042806</name>
</gene>
<evidence type="ECO:0000313" key="2">
    <source>
        <dbReference type="Proteomes" id="UP001472677"/>
    </source>
</evidence>
<evidence type="ECO:0000313" key="1">
    <source>
        <dbReference type="EMBL" id="KAK8497618.1"/>
    </source>
</evidence>
<name>A0ABR2AUW1_9ROSI</name>
<organism evidence="1 2">
    <name type="scientific">Hibiscus sabdariffa</name>
    <name type="common">roselle</name>
    <dbReference type="NCBI Taxonomy" id="183260"/>
    <lineage>
        <taxon>Eukaryota</taxon>
        <taxon>Viridiplantae</taxon>
        <taxon>Streptophyta</taxon>
        <taxon>Embryophyta</taxon>
        <taxon>Tracheophyta</taxon>
        <taxon>Spermatophyta</taxon>
        <taxon>Magnoliopsida</taxon>
        <taxon>eudicotyledons</taxon>
        <taxon>Gunneridae</taxon>
        <taxon>Pentapetalae</taxon>
        <taxon>rosids</taxon>
        <taxon>malvids</taxon>
        <taxon>Malvales</taxon>
        <taxon>Malvaceae</taxon>
        <taxon>Malvoideae</taxon>
        <taxon>Hibiscus</taxon>
    </lineage>
</organism>
<accession>A0ABR2AUW1</accession>
<dbReference type="Proteomes" id="UP001472677">
    <property type="component" value="Unassembled WGS sequence"/>
</dbReference>